<evidence type="ECO:0000313" key="7">
    <source>
        <dbReference type="EMBL" id="QDV32572.1"/>
    </source>
</evidence>
<dbReference type="RefSeq" id="WP_145266762.1">
    <property type="nucleotide sequence ID" value="NZ_CP036426.1"/>
</dbReference>
<dbReference type="PANTHER" id="PTHR11662">
    <property type="entry name" value="SOLUTE CARRIER FAMILY 17"/>
    <property type="match status" value="1"/>
</dbReference>
<dbReference type="AlphaFoldDB" id="A0A518GVF7"/>
<keyword evidence="4 5" id="KW-0472">Membrane</keyword>
<dbReference type="InterPro" id="IPR050382">
    <property type="entry name" value="MFS_Na/Anion_cotransporter"/>
</dbReference>
<keyword evidence="8" id="KW-1185">Reference proteome</keyword>
<dbReference type="InterPro" id="IPR011701">
    <property type="entry name" value="MFS"/>
</dbReference>
<feature type="transmembrane region" description="Helical" evidence="5">
    <location>
        <begin position="368"/>
        <end position="389"/>
    </location>
</feature>
<dbReference type="EMBL" id="CP036426">
    <property type="protein sequence ID" value="QDV32572.1"/>
    <property type="molecule type" value="Genomic_DNA"/>
</dbReference>
<dbReference type="SUPFAM" id="SSF103473">
    <property type="entry name" value="MFS general substrate transporter"/>
    <property type="match status" value="1"/>
</dbReference>
<feature type="transmembrane region" description="Helical" evidence="5">
    <location>
        <begin position="12"/>
        <end position="30"/>
    </location>
</feature>
<evidence type="ECO:0000256" key="3">
    <source>
        <dbReference type="ARBA" id="ARBA00022989"/>
    </source>
</evidence>
<dbReference type="InterPro" id="IPR036259">
    <property type="entry name" value="MFS_trans_sf"/>
</dbReference>
<feature type="transmembrane region" description="Helical" evidence="5">
    <location>
        <begin position="240"/>
        <end position="264"/>
    </location>
</feature>
<feature type="transmembrane region" description="Helical" evidence="5">
    <location>
        <begin position="50"/>
        <end position="70"/>
    </location>
</feature>
<reference evidence="7 8" key="1">
    <citation type="submission" date="2019-02" db="EMBL/GenBank/DDBJ databases">
        <title>Deep-cultivation of Planctomycetes and their phenomic and genomic characterization uncovers novel biology.</title>
        <authorList>
            <person name="Wiegand S."/>
            <person name="Jogler M."/>
            <person name="Boedeker C."/>
            <person name="Pinto D."/>
            <person name="Vollmers J."/>
            <person name="Rivas-Marin E."/>
            <person name="Kohn T."/>
            <person name="Peeters S.H."/>
            <person name="Heuer A."/>
            <person name="Rast P."/>
            <person name="Oberbeckmann S."/>
            <person name="Bunk B."/>
            <person name="Jeske O."/>
            <person name="Meyerdierks A."/>
            <person name="Storesund J.E."/>
            <person name="Kallscheuer N."/>
            <person name="Luecker S."/>
            <person name="Lage O.M."/>
            <person name="Pohl T."/>
            <person name="Merkel B.J."/>
            <person name="Hornburger P."/>
            <person name="Mueller R.-W."/>
            <person name="Bruemmer F."/>
            <person name="Labrenz M."/>
            <person name="Spormann A.M."/>
            <person name="Op den Camp H."/>
            <person name="Overmann J."/>
            <person name="Amann R."/>
            <person name="Jetten M.S.M."/>
            <person name="Mascher T."/>
            <person name="Medema M.H."/>
            <person name="Devos D.P."/>
            <person name="Kaster A.-K."/>
            <person name="Ovreas L."/>
            <person name="Rohde M."/>
            <person name="Galperin M.Y."/>
            <person name="Jogler C."/>
        </authorList>
    </citation>
    <scope>NUCLEOTIDE SEQUENCE [LARGE SCALE GENOMIC DNA]</scope>
    <source>
        <strain evidence="7 8">ElP</strain>
    </source>
</reference>
<evidence type="ECO:0000256" key="5">
    <source>
        <dbReference type="SAM" id="Phobius"/>
    </source>
</evidence>
<feature type="transmembrane region" description="Helical" evidence="5">
    <location>
        <begin position="335"/>
        <end position="356"/>
    </location>
</feature>
<proteinExistence type="predicted"/>
<feature type="transmembrane region" description="Helical" evidence="5">
    <location>
        <begin position="176"/>
        <end position="194"/>
    </location>
</feature>
<dbReference type="PROSITE" id="PS50850">
    <property type="entry name" value="MFS"/>
    <property type="match status" value="1"/>
</dbReference>
<organism evidence="7 8">
    <name type="scientific">Tautonia plasticadhaerens</name>
    <dbReference type="NCBI Taxonomy" id="2527974"/>
    <lineage>
        <taxon>Bacteria</taxon>
        <taxon>Pseudomonadati</taxon>
        <taxon>Planctomycetota</taxon>
        <taxon>Planctomycetia</taxon>
        <taxon>Isosphaerales</taxon>
        <taxon>Isosphaeraceae</taxon>
        <taxon>Tautonia</taxon>
    </lineage>
</organism>
<evidence type="ECO:0000256" key="4">
    <source>
        <dbReference type="ARBA" id="ARBA00023136"/>
    </source>
</evidence>
<comment type="subcellular location">
    <subcellularLocation>
        <location evidence="1">Membrane</location>
        <topology evidence="1">Multi-pass membrane protein</topology>
    </subcellularLocation>
</comment>
<dbReference type="GO" id="GO:0022857">
    <property type="term" value="F:transmembrane transporter activity"/>
    <property type="evidence" value="ECO:0007669"/>
    <property type="project" value="InterPro"/>
</dbReference>
<protein>
    <submittedName>
        <fullName evidence="7">Putative sulfoacetate transporter SauU</fullName>
    </submittedName>
</protein>
<dbReference type="InterPro" id="IPR020846">
    <property type="entry name" value="MFS_dom"/>
</dbReference>
<sequence length="450" mass="48228">MIGGSPDRPTNVRWGVFALACGMSFLLYLHRYTWNIVGPKLQEEYGFSNTQAGLLFSLFYYTYALGQIPSGVVVDRFGPHRFLSAIVVLWSLSLAALGQTAMLWLLGAWRLVFGAAQAGCYPALTKVTRSWFPAGRRTVLQGWIATTFGRGGGALSPILLGTLLMGGLGLSWETSLIILGGLGLAYGLVFFVTFRNSPDEHPGVNERERALIGEGSTGSGPKSRAVLPAGRTFRSRSMRFFVLQQFLDAGSDVVFVSLIGTYFLRARGFDIAQTGWLASLPLWGGALGGIAGGWLNDRLIAATGSRRWSRSGVGFVGKLIGCVMLALVVRQPGGVAAAWVLMVAKFFSDWSQPTVWGTCTDLGGRFSATVFSVINTAGTLGGVVMPLVFGVVLDAFTTGTGPDVISTDWGPLFVMLSAMYLGSGLCWLLIDCTRSLDVEEKPTALDPESI</sequence>
<feature type="transmembrane region" description="Helical" evidence="5">
    <location>
        <begin position="409"/>
        <end position="430"/>
    </location>
</feature>
<feature type="transmembrane region" description="Helical" evidence="5">
    <location>
        <begin position="82"/>
        <end position="102"/>
    </location>
</feature>
<name>A0A518GVF7_9BACT</name>
<dbReference type="OrthoDB" id="9773404at2"/>
<dbReference type="GO" id="GO:0016020">
    <property type="term" value="C:membrane"/>
    <property type="evidence" value="ECO:0007669"/>
    <property type="project" value="UniProtKB-SubCell"/>
</dbReference>
<accession>A0A518GVF7</accession>
<feature type="transmembrane region" description="Helical" evidence="5">
    <location>
        <begin position="308"/>
        <end position="329"/>
    </location>
</feature>
<keyword evidence="2 5" id="KW-0812">Transmembrane</keyword>
<dbReference type="Proteomes" id="UP000317835">
    <property type="component" value="Chromosome"/>
</dbReference>
<evidence type="ECO:0000259" key="6">
    <source>
        <dbReference type="PROSITE" id="PS50850"/>
    </source>
</evidence>
<gene>
    <name evidence="7" type="primary">sauU_1</name>
    <name evidence="7" type="ORF">ElP_04060</name>
</gene>
<evidence type="ECO:0000256" key="2">
    <source>
        <dbReference type="ARBA" id="ARBA00022692"/>
    </source>
</evidence>
<keyword evidence="3 5" id="KW-1133">Transmembrane helix</keyword>
<evidence type="ECO:0000256" key="1">
    <source>
        <dbReference type="ARBA" id="ARBA00004141"/>
    </source>
</evidence>
<dbReference type="PANTHER" id="PTHR11662:SF399">
    <property type="entry name" value="FI19708P1-RELATED"/>
    <property type="match status" value="1"/>
</dbReference>
<dbReference type="Pfam" id="PF07690">
    <property type="entry name" value="MFS_1"/>
    <property type="match status" value="1"/>
</dbReference>
<dbReference type="KEGG" id="tpla:ElP_04060"/>
<feature type="transmembrane region" description="Helical" evidence="5">
    <location>
        <begin position="276"/>
        <end position="296"/>
    </location>
</feature>
<evidence type="ECO:0000313" key="8">
    <source>
        <dbReference type="Proteomes" id="UP000317835"/>
    </source>
</evidence>
<feature type="domain" description="Major facilitator superfamily (MFS) profile" evidence="6">
    <location>
        <begin position="16"/>
        <end position="434"/>
    </location>
</feature>
<dbReference type="Gene3D" id="1.20.1250.20">
    <property type="entry name" value="MFS general substrate transporter like domains"/>
    <property type="match status" value="2"/>
</dbReference>